<feature type="chain" id="PRO_5046728557" evidence="2">
    <location>
        <begin position="28"/>
        <end position="199"/>
    </location>
</feature>
<comment type="caution">
    <text evidence="3">The sequence shown here is derived from an EMBL/GenBank/DDBJ whole genome shotgun (WGS) entry which is preliminary data.</text>
</comment>
<sequence>MFQSSNSASRLFLLSFASLLLISQTLADHNDHEKHCQSDTDCGFGATCNRGICGCTNKEQVFVPEADSHCHPLGTIGGVCKYDLQCTKRDVLSRCHNSKCECYDTRNNGIDVIKEYKGTCYDGTAIDEECRDNNQCKAFIFPEEHVSCKHSSNENKFLCRCDEGIKCEHKSGNSAQSVQVGYLTIISIFGFMALVKTMF</sequence>
<keyword evidence="2" id="KW-0732">Signal</keyword>
<name>A0ABP1Q8J4_9HEXA</name>
<keyword evidence="1" id="KW-0472">Membrane</keyword>
<keyword evidence="1" id="KW-0812">Transmembrane</keyword>
<accession>A0ABP1Q8J4</accession>
<feature type="signal peptide" evidence="2">
    <location>
        <begin position="1"/>
        <end position="27"/>
    </location>
</feature>
<keyword evidence="1" id="KW-1133">Transmembrane helix</keyword>
<dbReference type="EMBL" id="CAXLJM020000026">
    <property type="protein sequence ID" value="CAL8093537.1"/>
    <property type="molecule type" value="Genomic_DNA"/>
</dbReference>
<dbReference type="Proteomes" id="UP001642540">
    <property type="component" value="Unassembled WGS sequence"/>
</dbReference>
<proteinExistence type="predicted"/>
<evidence type="ECO:0000256" key="2">
    <source>
        <dbReference type="SAM" id="SignalP"/>
    </source>
</evidence>
<feature type="transmembrane region" description="Helical" evidence="1">
    <location>
        <begin position="177"/>
        <end position="195"/>
    </location>
</feature>
<evidence type="ECO:0000256" key="1">
    <source>
        <dbReference type="SAM" id="Phobius"/>
    </source>
</evidence>
<evidence type="ECO:0000313" key="3">
    <source>
        <dbReference type="EMBL" id="CAL8093537.1"/>
    </source>
</evidence>
<evidence type="ECO:0000313" key="4">
    <source>
        <dbReference type="Proteomes" id="UP001642540"/>
    </source>
</evidence>
<organism evidence="3 4">
    <name type="scientific">Orchesella dallaii</name>
    <dbReference type="NCBI Taxonomy" id="48710"/>
    <lineage>
        <taxon>Eukaryota</taxon>
        <taxon>Metazoa</taxon>
        <taxon>Ecdysozoa</taxon>
        <taxon>Arthropoda</taxon>
        <taxon>Hexapoda</taxon>
        <taxon>Collembola</taxon>
        <taxon>Entomobryomorpha</taxon>
        <taxon>Entomobryoidea</taxon>
        <taxon>Orchesellidae</taxon>
        <taxon>Orchesellinae</taxon>
        <taxon>Orchesella</taxon>
    </lineage>
</organism>
<reference evidence="3 4" key="1">
    <citation type="submission" date="2024-08" db="EMBL/GenBank/DDBJ databases">
        <authorList>
            <person name="Cucini C."/>
            <person name="Frati F."/>
        </authorList>
    </citation>
    <scope>NUCLEOTIDE SEQUENCE [LARGE SCALE GENOMIC DNA]</scope>
</reference>
<keyword evidence="4" id="KW-1185">Reference proteome</keyword>
<protein>
    <submittedName>
        <fullName evidence="3">Uncharacterized protein</fullName>
    </submittedName>
</protein>
<gene>
    <name evidence="3" type="ORF">ODALV1_LOCUS8524</name>
</gene>